<feature type="coiled-coil region" evidence="1">
    <location>
        <begin position="124"/>
        <end position="151"/>
    </location>
</feature>
<dbReference type="OrthoDB" id="1894507at2"/>
<keyword evidence="4" id="KW-1185">Reference proteome</keyword>
<dbReference type="Proteomes" id="UP000199263">
    <property type="component" value="Unassembled WGS sequence"/>
</dbReference>
<dbReference type="AlphaFoldDB" id="A0A1I1N8H3"/>
<dbReference type="Gene3D" id="1.20.1600.10">
    <property type="entry name" value="Outer membrane efflux proteins (OEP)"/>
    <property type="match status" value="1"/>
</dbReference>
<evidence type="ECO:0000256" key="2">
    <source>
        <dbReference type="SAM" id="SignalP"/>
    </source>
</evidence>
<sequence>MKKLYISFLIMTLTLANISLVNISSVQAATTDNTSVATTTTDNNIKVSLDNIRDTMIANNLNIKTLDNNLKITEQKYQDAKDAETTAISTETTKNADVVTANTNVTTANANVTNANKTGDQTAIDKANSDLDAAKTEAKIAQELATTAEQAVTTATKGRDTARENLKTEKIKYDQGVEAKVYAAQQDYITYLSDLSNEKLNGDKVTSNQEEQQVYKLQYESGFISKNEYTSKMQETTSVDDLNKSKDTEELDRTKLCNALGITPEENVTFNTDITEEFQVISKINYDDDLKQMLDNNVNIKLANDDITTLNDEIDAETDTTNSTDTINNYNKDNTEIALKQQISTAETNFKEQYNTLTSSYNSIKSGYDSLSEKQQEYNIMQTKYNYGFASKKDVSDEKLALDTQTSKFASDKNKLYVDYLRYIQMKEGY</sequence>
<proteinExistence type="predicted"/>
<dbReference type="STRING" id="119641.SAMN05421842_11361"/>
<reference evidence="3 4" key="1">
    <citation type="submission" date="2016-10" db="EMBL/GenBank/DDBJ databases">
        <authorList>
            <person name="de Groot N.N."/>
        </authorList>
    </citation>
    <scope>NUCLEOTIDE SEQUENCE [LARGE SCALE GENOMIC DNA]</scope>
    <source>
        <strain evidence="3 4">DSM 12992</strain>
    </source>
</reference>
<protein>
    <recommendedName>
        <fullName evidence="5">Outer membrane efflux protein</fullName>
    </recommendedName>
</protein>
<dbReference type="SUPFAM" id="SSF56954">
    <property type="entry name" value="Outer membrane efflux proteins (OEP)"/>
    <property type="match status" value="1"/>
</dbReference>
<evidence type="ECO:0000313" key="4">
    <source>
        <dbReference type="Proteomes" id="UP000199263"/>
    </source>
</evidence>
<evidence type="ECO:0000313" key="3">
    <source>
        <dbReference type="EMBL" id="SFC91768.1"/>
    </source>
</evidence>
<accession>A0A1I1N8H3</accession>
<evidence type="ECO:0000256" key="1">
    <source>
        <dbReference type="SAM" id="Coils"/>
    </source>
</evidence>
<feature type="signal peptide" evidence="2">
    <location>
        <begin position="1"/>
        <end position="28"/>
    </location>
</feature>
<keyword evidence="2" id="KW-0732">Signal</keyword>
<gene>
    <name evidence="3" type="ORF">SAMN05421842_11361</name>
</gene>
<organism evidence="3 4">
    <name type="scientific">Clostridium uliginosum</name>
    <dbReference type="NCBI Taxonomy" id="119641"/>
    <lineage>
        <taxon>Bacteria</taxon>
        <taxon>Bacillati</taxon>
        <taxon>Bacillota</taxon>
        <taxon>Clostridia</taxon>
        <taxon>Eubacteriales</taxon>
        <taxon>Clostridiaceae</taxon>
        <taxon>Clostridium</taxon>
    </lineage>
</organism>
<evidence type="ECO:0008006" key="5">
    <source>
        <dbReference type="Google" id="ProtNLM"/>
    </source>
</evidence>
<dbReference type="EMBL" id="FOMG01000013">
    <property type="protein sequence ID" value="SFC91768.1"/>
    <property type="molecule type" value="Genomic_DNA"/>
</dbReference>
<name>A0A1I1N8H3_9CLOT</name>
<feature type="chain" id="PRO_5011566245" description="Outer membrane efflux protein" evidence="2">
    <location>
        <begin position="29"/>
        <end position="430"/>
    </location>
</feature>
<keyword evidence="1" id="KW-0175">Coiled coil</keyword>
<dbReference type="RefSeq" id="WP_090091395.1">
    <property type="nucleotide sequence ID" value="NZ_FOMG01000013.1"/>
</dbReference>